<reference evidence="3 4" key="1">
    <citation type="submission" date="2015-08" db="EMBL/GenBank/DDBJ databases">
        <authorList>
            <person name="Babu N.S."/>
            <person name="Beckwith C.J."/>
            <person name="Beseler K.G."/>
            <person name="Brison A."/>
            <person name="Carone J.V."/>
            <person name="Caskin T.P."/>
            <person name="Diamond M."/>
            <person name="Durham M.E."/>
            <person name="Foxe J.M."/>
            <person name="Go M."/>
            <person name="Henderson B.A."/>
            <person name="Jones I.B."/>
            <person name="McGettigan J.A."/>
            <person name="Micheletti S.J."/>
            <person name="Nasrallah M.E."/>
            <person name="Ortiz D."/>
            <person name="Piller C.R."/>
            <person name="Privatt S.R."/>
            <person name="Schneider S.L."/>
            <person name="Sharp S."/>
            <person name="Smith T.C."/>
            <person name="Stanton J.D."/>
            <person name="Ullery H.E."/>
            <person name="Wilson R.J."/>
            <person name="Serrano M.G."/>
            <person name="Buck G."/>
            <person name="Lee V."/>
            <person name="Wang Y."/>
            <person name="Carvalho R."/>
            <person name="Voegtly L."/>
            <person name="Shi R."/>
            <person name="Duckworth R."/>
            <person name="Johnson A."/>
            <person name="Loviza R."/>
            <person name="Walstead R."/>
            <person name="Shah Z."/>
            <person name="Kiflezghi M."/>
            <person name="Wade K."/>
            <person name="Ball S.L."/>
            <person name="Bradley K.W."/>
            <person name="Asai D.J."/>
            <person name="Bowman C.A."/>
            <person name="Russell D.A."/>
            <person name="Pope W.H."/>
            <person name="Jacobs-Sera D."/>
            <person name="Hendrix R.W."/>
            <person name="Hatfull G.F."/>
        </authorList>
    </citation>
    <scope>NUCLEOTIDE SEQUENCE [LARGE SCALE GENOMIC DNA]</scope>
    <source>
        <strain evidence="3 4">DSM 27710</strain>
    </source>
</reference>
<name>A0A0K1PGF4_9BACT</name>
<dbReference type="STRING" id="1391653.AKJ08_2571"/>
<organism evidence="3 4">
    <name type="scientific">Vulgatibacter incomptus</name>
    <dbReference type="NCBI Taxonomy" id="1391653"/>
    <lineage>
        <taxon>Bacteria</taxon>
        <taxon>Pseudomonadati</taxon>
        <taxon>Myxococcota</taxon>
        <taxon>Myxococcia</taxon>
        <taxon>Myxococcales</taxon>
        <taxon>Cystobacterineae</taxon>
        <taxon>Vulgatibacteraceae</taxon>
        <taxon>Vulgatibacter</taxon>
    </lineage>
</organism>
<keyword evidence="1" id="KW-0732">Signal</keyword>
<dbReference type="AlphaFoldDB" id="A0A0K1PGF4"/>
<dbReference type="CDD" id="cd16329">
    <property type="entry name" value="LolA_like"/>
    <property type="match status" value="1"/>
</dbReference>
<evidence type="ECO:0000313" key="3">
    <source>
        <dbReference type="EMBL" id="AKU92184.1"/>
    </source>
</evidence>
<dbReference type="EMBL" id="CP012332">
    <property type="protein sequence ID" value="AKU92184.1"/>
    <property type="molecule type" value="Genomic_DNA"/>
</dbReference>
<dbReference type="Proteomes" id="UP000055590">
    <property type="component" value="Chromosome"/>
</dbReference>
<protein>
    <recommendedName>
        <fullName evidence="2">Uncharacterized protein TP-0789 domain-containing protein</fullName>
    </recommendedName>
</protein>
<dbReference type="Gene3D" id="2.50.20.10">
    <property type="entry name" value="Lipoprotein localisation LolA/LolB/LppX"/>
    <property type="match status" value="1"/>
</dbReference>
<feature type="signal peptide" evidence="1">
    <location>
        <begin position="1"/>
        <end position="20"/>
    </location>
</feature>
<keyword evidence="4" id="KW-1185">Reference proteome</keyword>
<dbReference type="InterPro" id="IPR033399">
    <property type="entry name" value="TP_0789-like"/>
</dbReference>
<dbReference type="KEGG" id="vin:AKJ08_2571"/>
<evidence type="ECO:0000259" key="2">
    <source>
        <dbReference type="Pfam" id="PF17131"/>
    </source>
</evidence>
<dbReference type="OrthoDB" id="357718at2"/>
<gene>
    <name evidence="3" type="ORF">AKJ08_2571</name>
</gene>
<proteinExistence type="predicted"/>
<feature type="domain" description="Uncharacterized protein TP-0789" evidence="2">
    <location>
        <begin position="72"/>
        <end position="252"/>
    </location>
</feature>
<dbReference type="RefSeq" id="WP_050726394.1">
    <property type="nucleotide sequence ID" value="NZ_CP012332.1"/>
</dbReference>
<evidence type="ECO:0000256" key="1">
    <source>
        <dbReference type="SAM" id="SignalP"/>
    </source>
</evidence>
<sequence>MMIRIATLLCVLLVSLPAAALTQAEAQALLKEQDDRQNSVGDYQALAFIERKEKDKNDQVYEAVVYRRDITEKLVILFLRPKEEAGKGYLRVDKNMFFYDPTVGKWERRTERDKIGGTDSRRQDFDRSRLAQDFEAKWVGEEKLGKLTADHLELHARPDADVAFPIMHLWIEKGTGNLLKRQELALSGKLMRTQYFPKWMKVHSPVKKGEVWVPKEQRIFDEVEKGNQTTVVIRSVDLSALDDSYFTKAWLESKSR</sequence>
<accession>A0A0K1PGF4</accession>
<dbReference type="Pfam" id="PF17131">
    <property type="entry name" value="LolA_like"/>
    <property type="match status" value="1"/>
</dbReference>
<dbReference type="PATRIC" id="fig|1391653.3.peg.2674"/>
<feature type="chain" id="PRO_5005465484" description="Uncharacterized protein TP-0789 domain-containing protein" evidence="1">
    <location>
        <begin position="21"/>
        <end position="256"/>
    </location>
</feature>
<evidence type="ECO:0000313" key="4">
    <source>
        <dbReference type="Proteomes" id="UP000055590"/>
    </source>
</evidence>